<dbReference type="Pfam" id="PF00078">
    <property type="entry name" value="RVT_1"/>
    <property type="match status" value="1"/>
</dbReference>
<dbReference type="PANTHER" id="PTHR33116:SF86">
    <property type="entry name" value="REVERSE TRANSCRIPTASE DOMAIN-CONTAINING PROTEIN"/>
    <property type="match status" value="1"/>
</dbReference>
<dbReference type="InterPro" id="IPR036875">
    <property type="entry name" value="Znf_CCHC_sf"/>
</dbReference>
<dbReference type="PROSITE" id="PS50158">
    <property type="entry name" value="ZF_CCHC"/>
    <property type="match status" value="1"/>
</dbReference>
<keyword evidence="1" id="KW-0863">Zinc-finger</keyword>
<dbReference type="InterPro" id="IPR025558">
    <property type="entry name" value="DUF4283"/>
</dbReference>
<dbReference type="Pfam" id="PF14111">
    <property type="entry name" value="DUF4283"/>
    <property type="match status" value="1"/>
</dbReference>
<feature type="compositionally biased region" description="Acidic residues" evidence="2">
    <location>
        <begin position="304"/>
        <end position="314"/>
    </location>
</feature>
<dbReference type="SUPFAM" id="SSF56219">
    <property type="entry name" value="DNase I-like"/>
    <property type="match status" value="1"/>
</dbReference>
<dbReference type="Pfam" id="PF03372">
    <property type="entry name" value="Exo_endo_phos"/>
    <property type="match status" value="1"/>
</dbReference>
<organism evidence="5">
    <name type="scientific">Fagus sylvatica</name>
    <name type="common">Beechnut</name>
    <dbReference type="NCBI Taxonomy" id="28930"/>
    <lineage>
        <taxon>Eukaryota</taxon>
        <taxon>Viridiplantae</taxon>
        <taxon>Streptophyta</taxon>
        <taxon>Embryophyta</taxon>
        <taxon>Tracheophyta</taxon>
        <taxon>Spermatophyta</taxon>
        <taxon>Magnoliopsida</taxon>
        <taxon>eudicotyledons</taxon>
        <taxon>Gunneridae</taxon>
        <taxon>Pentapetalae</taxon>
        <taxon>rosids</taxon>
        <taxon>fabids</taxon>
        <taxon>Fagales</taxon>
        <taxon>Fagaceae</taxon>
        <taxon>Fagus</taxon>
    </lineage>
</organism>
<evidence type="ECO:0000259" key="3">
    <source>
        <dbReference type="PROSITE" id="PS50158"/>
    </source>
</evidence>
<dbReference type="GO" id="GO:0003676">
    <property type="term" value="F:nucleic acid binding"/>
    <property type="evidence" value="ECO:0007669"/>
    <property type="project" value="InterPro"/>
</dbReference>
<reference evidence="5" key="1">
    <citation type="submission" date="2018-02" db="EMBL/GenBank/DDBJ databases">
        <authorList>
            <person name="Cohen D.B."/>
            <person name="Kent A.D."/>
        </authorList>
    </citation>
    <scope>NUCLEOTIDE SEQUENCE</scope>
</reference>
<dbReference type="Pfam" id="PF14392">
    <property type="entry name" value="zf-CCHC_4"/>
    <property type="match status" value="1"/>
</dbReference>
<dbReference type="InterPro" id="IPR001878">
    <property type="entry name" value="Znf_CCHC"/>
</dbReference>
<feature type="region of interest" description="Disordered" evidence="2">
    <location>
        <begin position="299"/>
        <end position="325"/>
    </location>
</feature>
<dbReference type="GO" id="GO:0008270">
    <property type="term" value="F:zinc ion binding"/>
    <property type="evidence" value="ECO:0007669"/>
    <property type="project" value="UniProtKB-KW"/>
</dbReference>
<sequence length="1437" mass="164187">MRSVWRMGSEIQILEVGNDILQFKFPTEFQRQWVVDNGPWSFENNLLLLRRWEKGLSFRTIQFTHSLFWIQIWGLPFELVSEKVGEDIGNRIGKFVASDERKGVVEQARYLWIRVEVPIDKPLRRGGFVISPEGDRCWVDYRYERLTTFCFECGRLGHERRSCPHSNHEREEETPQYGEWLRATFNGKLAVPRELQGGSGMGGKKSPVNEEIRQVASMTMDLVQEGVETGGVIQQPQSDMETSCEVKSRTLNGKDKIELVVGKGQQTTTGREDSFILKESNVGLEIGSQSGKTNLVYGRKQKESEEDQILEEPEGVGGDRHAGEIRVDPSPYTIVENIPQVHSEQASCCVSKGRGTEKVHKANVVPNRDGEGVNIKEGHVGELRKNGALQELHAGERRAQQKWKRLEQPFAMHAVTNDKIMEGFGSGGGWPTAPPTAMRLLSWNCRGLGNPFAVRALHHLVKSQGPGILFLMETKLDVIGMERIRVVLGYNCVFTVPSVGRSGGLALLWKEGIGLEIQNFSSHHIDSHISYKDGRTWRLTGFYGRPEDHRRWESWALLDHLNRMGQHPWLCFGDFNEILHQEEKMGLHQKPLRRMWDFRDVLSRCNLIDMGYRGYEFTWDNFRVGGANVQERLDRALASPTWSACFPNSLVTHIMTTTSDHLPILIEIGQQIPGHGRKKRHHRFEEKWLTNPECEQMVRRLWDQVTTQGSPMYRLTEKIKHCRMGLVQWSKQSFNGVQGQVRARLDSIEALTMDNRDGQHKDHIKALKGEVNSLLLADEFHWKQRSRKIWLWVGDKNTRYFHQSASQRRKTNSLMGLLNSQGQWCTDATELKAIASNYFQELFTSSEPHRIEESMEAVEGVVSPEMNRQLLKPYTAIELEEVGKKGSMAIKLDMSKAYDRVEWGFLFQIMQKLGFDARWTNLVMECIKTPSYAVLINGELQGYIAPTRGIRQGDPLSPYLFLLCAEGFSALLRKAERDKKLSGISISRGGPRLSHLLFADDSLLFCQANPGESRNLLEVLALYEHSSGQKINLEKTAIFFSKNTKAETRAEIQSIWGAQVVLQYERYLGMPAMVGRSKERAFSSLKDRIAKKLQGWNEKFLSKAGREVLIKAIAQSIPTFTMSCFRLPKGFCDDVNAMIAKFWWGSSSCVRKIHWKKWLHLCTSKEDGGLGFRDFHAFNLALLGKQGWRFIQDPHSLVYRVCKARYFPNSSFMDAKAGTNPSLIWRSILSARDTIQAGMMWKVGDGKTIKIWEDKWLPCIPARKQNGPNVTFVRELIDEDRGWWNESIIDATFDVKSAQVIKQMALCNFNSPDRARWKETTSGEYSVSSAYALELKRQKPQDGGESSNSEELKGMWRRIWKLKIPGKIQKCHVSNEEFQHVTRALVGVLPRAKLEGWAVVSWSIWNARNRYIHEGIQACPSDIVDKGLGVLQEFQNC</sequence>
<keyword evidence="1" id="KW-0862">Zinc</keyword>
<dbReference type="EMBL" id="OIVN01000763">
    <property type="protein sequence ID" value="SPC85173.1"/>
    <property type="molecule type" value="Genomic_DNA"/>
</dbReference>
<dbReference type="SUPFAM" id="SSF57756">
    <property type="entry name" value="Retrovirus zinc finger-like domains"/>
    <property type="match status" value="1"/>
</dbReference>
<proteinExistence type="predicted"/>
<protein>
    <recommendedName>
        <fullName evidence="6">CCHC-type domain-containing protein</fullName>
    </recommendedName>
</protein>
<feature type="domain" description="CCHC-type" evidence="3">
    <location>
        <begin position="150"/>
        <end position="164"/>
    </location>
</feature>
<dbReference type="InterPro" id="IPR000477">
    <property type="entry name" value="RT_dom"/>
</dbReference>
<evidence type="ECO:0000256" key="1">
    <source>
        <dbReference type="PROSITE-ProRule" id="PRU00047"/>
    </source>
</evidence>
<keyword evidence="1" id="KW-0479">Metal-binding</keyword>
<feature type="domain" description="Reverse transcriptase" evidence="4">
    <location>
        <begin position="815"/>
        <end position="1061"/>
    </location>
</feature>
<name>A0A2N9FD73_FAGSY</name>
<gene>
    <name evidence="5" type="ORF">FSB_LOCUS13055</name>
</gene>
<dbReference type="InterPro" id="IPR025836">
    <property type="entry name" value="Zn_knuckle_CX2CX4HX4C"/>
</dbReference>
<dbReference type="InterPro" id="IPR036691">
    <property type="entry name" value="Endo/exonu/phosph_ase_sf"/>
</dbReference>
<evidence type="ECO:0008006" key="6">
    <source>
        <dbReference type="Google" id="ProtNLM"/>
    </source>
</evidence>
<evidence type="ECO:0000259" key="4">
    <source>
        <dbReference type="PROSITE" id="PS50878"/>
    </source>
</evidence>
<dbReference type="CDD" id="cd01650">
    <property type="entry name" value="RT_nLTR_like"/>
    <property type="match status" value="1"/>
</dbReference>
<accession>A0A2N9FD73</accession>
<evidence type="ECO:0000313" key="5">
    <source>
        <dbReference type="EMBL" id="SPC85173.1"/>
    </source>
</evidence>
<dbReference type="GO" id="GO:0003824">
    <property type="term" value="F:catalytic activity"/>
    <property type="evidence" value="ECO:0007669"/>
    <property type="project" value="InterPro"/>
</dbReference>
<dbReference type="PROSITE" id="PS50878">
    <property type="entry name" value="RT_POL"/>
    <property type="match status" value="1"/>
</dbReference>
<dbReference type="PANTHER" id="PTHR33116">
    <property type="entry name" value="REVERSE TRANSCRIPTASE ZINC-BINDING DOMAIN-CONTAINING PROTEIN-RELATED-RELATED"/>
    <property type="match status" value="1"/>
</dbReference>
<dbReference type="Gene3D" id="3.60.10.10">
    <property type="entry name" value="Endonuclease/exonuclease/phosphatase"/>
    <property type="match status" value="1"/>
</dbReference>
<dbReference type="InterPro" id="IPR005135">
    <property type="entry name" value="Endo/exonuclease/phosphatase"/>
</dbReference>
<evidence type="ECO:0000256" key="2">
    <source>
        <dbReference type="SAM" id="MobiDB-lite"/>
    </source>
</evidence>